<accession>A0A0E9N3R0</accession>
<sequence length="148" mass="16105">MALALLLVLAQGCNNAPEKATAEEKPAVAGDSLQSKKCYAHLSATDTITLVLNGPDSLVKGVLVYAFSGKDRNVGTIAGKFNHDTLFADYTFYSEGVESVREVAFLRTDSSMTEGFGPVTEKDKKMVFTNHQELTFGNQFFLSPQNCR</sequence>
<keyword evidence="2" id="KW-1185">Reference proteome</keyword>
<gene>
    <name evidence="1" type="ORF">FPE01S_03_04860</name>
</gene>
<proteinExistence type="predicted"/>
<comment type="caution">
    <text evidence="1">The sequence shown here is derived from an EMBL/GenBank/DDBJ whole genome shotgun (WGS) entry which is preliminary data.</text>
</comment>
<name>A0A0E9N3R0_9BACT</name>
<dbReference type="AlphaFoldDB" id="A0A0E9N3R0"/>
<evidence type="ECO:0000313" key="2">
    <source>
        <dbReference type="Proteomes" id="UP000033121"/>
    </source>
</evidence>
<evidence type="ECO:0000313" key="1">
    <source>
        <dbReference type="EMBL" id="GAO44449.1"/>
    </source>
</evidence>
<organism evidence="1 2">
    <name type="scientific">Flavihumibacter petaseus NBRC 106054</name>
    <dbReference type="NCBI Taxonomy" id="1220578"/>
    <lineage>
        <taxon>Bacteria</taxon>
        <taxon>Pseudomonadati</taxon>
        <taxon>Bacteroidota</taxon>
        <taxon>Chitinophagia</taxon>
        <taxon>Chitinophagales</taxon>
        <taxon>Chitinophagaceae</taxon>
        <taxon>Flavihumibacter</taxon>
    </lineage>
</organism>
<dbReference type="STRING" id="1220578.FPE01S_03_04860"/>
<dbReference type="EMBL" id="BBWV01000003">
    <property type="protein sequence ID" value="GAO44449.1"/>
    <property type="molecule type" value="Genomic_DNA"/>
</dbReference>
<protein>
    <submittedName>
        <fullName evidence="1">Uncharacterized protein</fullName>
    </submittedName>
</protein>
<reference evidence="1 2" key="1">
    <citation type="submission" date="2015-04" db="EMBL/GenBank/DDBJ databases">
        <title>Whole genome shotgun sequence of Flavihumibacter petaseus NBRC 106054.</title>
        <authorList>
            <person name="Miyazawa S."/>
            <person name="Hosoyama A."/>
            <person name="Hashimoto M."/>
            <person name="Noguchi M."/>
            <person name="Tsuchikane K."/>
            <person name="Ohji S."/>
            <person name="Yamazoe A."/>
            <person name="Ichikawa N."/>
            <person name="Kimura A."/>
            <person name="Fujita N."/>
        </authorList>
    </citation>
    <scope>NUCLEOTIDE SEQUENCE [LARGE SCALE GENOMIC DNA]</scope>
    <source>
        <strain evidence="1 2">NBRC 106054</strain>
    </source>
</reference>
<dbReference type="Proteomes" id="UP000033121">
    <property type="component" value="Unassembled WGS sequence"/>
</dbReference>